<sequence length="90" mass="10075">MSRKARHSPKGRTLARLERVVTVLVEAKLIDGASPPDLIERLQRMEETVRETHRDRQTLQVIESGLRLLHDANGTAATSPASSCEPFEFP</sequence>
<protein>
    <submittedName>
        <fullName evidence="1">Uncharacterized protein</fullName>
    </submittedName>
</protein>
<keyword evidence="2" id="KW-1185">Reference proteome</keyword>
<comment type="caution">
    <text evidence="1">The sequence shown here is derived from an EMBL/GenBank/DDBJ whole genome shotgun (WGS) entry which is preliminary data.</text>
</comment>
<dbReference type="Proteomes" id="UP001224644">
    <property type="component" value="Unassembled WGS sequence"/>
</dbReference>
<proteinExistence type="predicted"/>
<evidence type="ECO:0000313" key="1">
    <source>
        <dbReference type="EMBL" id="MDN3590170.1"/>
    </source>
</evidence>
<reference evidence="2" key="1">
    <citation type="journal article" date="2019" name="Int. J. Syst. Evol. Microbiol.">
        <title>The Global Catalogue of Microorganisms (GCM) 10K type strain sequencing project: providing services to taxonomists for standard genome sequencing and annotation.</title>
        <authorList>
            <consortium name="The Broad Institute Genomics Platform"/>
            <consortium name="The Broad Institute Genome Sequencing Center for Infectious Disease"/>
            <person name="Wu L."/>
            <person name="Ma J."/>
        </authorList>
    </citation>
    <scope>NUCLEOTIDE SEQUENCE [LARGE SCALE GENOMIC DNA]</scope>
    <source>
        <strain evidence="2">CECT 7069</strain>
    </source>
</reference>
<gene>
    <name evidence="1" type="ORF">QWZ12_06020</name>
</gene>
<accession>A0ABT8BEH1</accession>
<dbReference type="EMBL" id="JAUFPX010000002">
    <property type="protein sequence ID" value="MDN3590170.1"/>
    <property type="molecule type" value="Genomic_DNA"/>
</dbReference>
<name>A0ABT8BEH1_9HYPH</name>
<dbReference type="RefSeq" id="WP_238221502.1">
    <property type="nucleotide sequence ID" value="NZ_BPQD01000001.1"/>
</dbReference>
<evidence type="ECO:0000313" key="2">
    <source>
        <dbReference type="Proteomes" id="UP001224644"/>
    </source>
</evidence>
<organism evidence="1 2">
    <name type="scientific">Methylobacterium adhaesivum</name>
    <dbReference type="NCBI Taxonomy" id="333297"/>
    <lineage>
        <taxon>Bacteria</taxon>
        <taxon>Pseudomonadati</taxon>
        <taxon>Pseudomonadota</taxon>
        <taxon>Alphaproteobacteria</taxon>
        <taxon>Hyphomicrobiales</taxon>
        <taxon>Methylobacteriaceae</taxon>
        <taxon>Methylobacterium</taxon>
    </lineage>
</organism>